<dbReference type="PANTHER" id="PTHR42870">
    <property type="entry name" value="ACETYL-COA C-ACETYLTRANSFERASE"/>
    <property type="match status" value="1"/>
</dbReference>
<dbReference type="SUPFAM" id="SSF53901">
    <property type="entry name" value="Thiolase-like"/>
    <property type="match status" value="1"/>
</dbReference>
<feature type="domain" description="Thiolase C-terminal" evidence="2">
    <location>
        <begin position="279"/>
        <end position="409"/>
    </location>
</feature>
<dbReference type="PANTHER" id="PTHR42870:SF1">
    <property type="entry name" value="NON-SPECIFIC LIPID-TRANSFER PROTEIN-LIKE 2"/>
    <property type="match status" value="1"/>
</dbReference>
<feature type="domain" description="Thiolase N-terminal" evidence="1">
    <location>
        <begin position="6"/>
        <end position="134"/>
    </location>
</feature>
<gene>
    <name evidence="3" type="ORF">GCM10011487_45220</name>
</gene>
<protein>
    <submittedName>
        <fullName evidence="3">Acetyl-CoA acetyltransferase</fullName>
    </submittedName>
</protein>
<evidence type="ECO:0000259" key="2">
    <source>
        <dbReference type="Pfam" id="PF22691"/>
    </source>
</evidence>
<organism evidence="3 4">
    <name type="scientific">Steroidobacter agaridevorans</name>
    <dbReference type="NCBI Taxonomy" id="2695856"/>
    <lineage>
        <taxon>Bacteria</taxon>
        <taxon>Pseudomonadati</taxon>
        <taxon>Pseudomonadota</taxon>
        <taxon>Gammaproteobacteria</taxon>
        <taxon>Steroidobacterales</taxon>
        <taxon>Steroidobacteraceae</taxon>
        <taxon>Steroidobacter</taxon>
    </lineage>
</organism>
<comment type="caution">
    <text evidence="3">The sequence shown here is derived from an EMBL/GenBank/DDBJ whole genome shotgun (WGS) entry which is preliminary data.</text>
</comment>
<evidence type="ECO:0000313" key="3">
    <source>
        <dbReference type="EMBL" id="GFE82522.1"/>
    </source>
</evidence>
<dbReference type="InterPro" id="IPR020616">
    <property type="entry name" value="Thiolase_N"/>
</dbReference>
<sequence>MTASKVFVLGGAQTDFARNWARDKAEIYDMLEQVVLAGLADTRLEPADIQAAHIGNFASELFCRQGQLGGLFARICPEFSGLPTMRHEAACASGSMALLSAAADIEAGRYDLVCVVGIEMMRNVSGRESADYLGTACWTGHEFTDAQFVWPRAFSDLGDEYERRYGLDYRHLGRIAQINYDNGRRNPNSQTRAWQFNERSFTLDDEANPVVEGRVRRNDCGQITDGAAVVFLASARFAERYLQRASASMRDLAVIRGWGHRTATMRLTDKFEQSKDQPYALPHLRGAITDAFGRAGVSGVEQIDAIETHDCFAITEYAAIDHFGITAPGESWRAVEDGSIEARGRIPINPSGGLIGLGHPVGATGVRMMLDAWKQVAGRAGDYQVERASTVATLNLGGSATSVVSFVVGSGVDSVK</sequence>
<dbReference type="NCBIfam" id="NF004936">
    <property type="entry name" value="PRK06289.1"/>
    <property type="match status" value="1"/>
</dbReference>
<keyword evidence="3" id="KW-0808">Transferase</keyword>
<dbReference type="InterPro" id="IPR002155">
    <property type="entry name" value="Thiolase"/>
</dbReference>
<reference evidence="4" key="1">
    <citation type="submission" date="2020-01" db="EMBL/GenBank/DDBJ databases">
        <title>'Steroidobacter agaridevorans' sp. nov., agar-degrading bacteria isolated from rhizosphere soils.</title>
        <authorList>
            <person name="Ikenaga M."/>
            <person name="Kataoka M."/>
            <person name="Murouchi A."/>
            <person name="Katsuragi S."/>
            <person name="Sakai M."/>
        </authorList>
    </citation>
    <scope>NUCLEOTIDE SEQUENCE [LARGE SCALE GENOMIC DNA]</scope>
    <source>
        <strain evidence="4">YU21-B</strain>
    </source>
</reference>
<proteinExistence type="predicted"/>
<name>A0A829YI66_9GAMM</name>
<dbReference type="RefSeq" id="WP_161814160.1">
    <property type="nucleotide sequence ID" value="NZ_BLJN01000004.1"/>
</dbReference>
<evidence type="ECO:0000313" key="4">
    <source>
        <dbReference type="Proteomes" id="UP000445000"/>
    </source>
</evidence>
<dbReference type="GO" id="GO:0003988">
    <property type="term" value="F:acetyl-CoA C-acyltransferase activity"/>
    <property type="evidence" value="ECO:0007669"/>
    <property type="project" value="UniProtKB-ARBA"/>
</dbReference>
<dbReference type="Pfam" id="PF22691">
    <property type="entry name" value="Thiolase_C_1"/>
    <property type="match status" value="1"/>
</dbReference>
<evidence type="ECO:0000259" key="1">
    <source>
        <dbReference type="Pfam" id="PF00108"/>
    </source>
</evidence>
<dbReference type="PIRSF" id="PIRSF000429">
    <property type="entry name" value="Ac-CoA_Ac_transf"/>
    <property type="match status" value="1"/>
</dbReference>
<dbReference type="Gene3D" id="3.40.47.10">
    <property type="match status" value="1"/>
</dbReference>
<dbReference type="Pfam" id="PF00108">
    <property type="entry name" value="Thiolase_N"/>
    <property type="match status" value="1"/>
</dbReference>
<dbReference type="InterPro" id="IPR055140">
    <property type="entry name" value="Thiolase_C_2"/>
</dbReference>
<accession>A0A829YI66</accession>
<dbReference type="EMBL" id="BLJN01000004">
    <property type="protein sequence ID" value="GFE82522.1"/>
    <property type="molecule type" value="Genomic_DNA"/>
</dbReference>
<dbReference type="AlphaFoldDB" id="A0A829YI66"/>
<dbReference type="CDD" id="cd00829">
    <property type="entry name" value="SCP-x_thiolase"/>
    <property type="match status" value="1"/>
</dbReference>
<keyword evidence="4" id="KW-1185">Reference proteome</keyword>
<dbReference type="Proteomes" id="UP000445000">
    <property type="component" value="Unassembled WGS sequence"/>
</dbReference>
<dbReference type="InterPro" id="IPR016039">
    <property type="entry name" value="Thiolase-like"/>
</dbReference>